<feature type="binding site" evidence="7">
    <location>
        <position position="316"/>
    </location>
    <ligand>
        <name>N-formimidoyl-L-glutamate</name>
        <dbReference type="ChEBI" id="CHEBI:58928"/>
    </ligand>
</feature>
<dbReference type="EC" id="3.5.2.7" evidence="1 7"/>
<comment type="pathway">
    <text evidence="7">Amino-acid degradation; L-histidine degradation into L-glutamate; N-formimidoyl-L-glutamate from L-histidine: step 3/3.</text>
</comment>
<dbReference type="PANTHER" id="PTHR42752:SF1">
    <property type="entry name" value="IMIDAZOLONEPROPIONASE-RELATED"/>
    <property type="match status" value="1"/>
</dbReference>
<dbReference type="GO" id="GO:0005737">
    <property type="term" value="C:cytoplasm"/>
    <property type="evidence" value="ECO:0007669"/>
    <property type="project" value="UniProtKB-SubCell"/>
</dbReference>
<keyword evidence="7" id="KW-0963">Cytoplasm</keyword>
<comment type="subcellular location">
    <subcellularLocation>
        <location evidence="7">Cytoplasm</location>
    </subcellularLocation>
</comment>
<dbReference type="Proteomes" id="UP000235347">
    <property type="component" value="Unassembled WGS sequence"/>
</dbReference>
<feature type="binding site" evidence="7">
    <location>
        <position position="312"/>
    </location>
    <ligand>
        <name>Fe(3+)</name>
        <dbReference type="ChEBI" id="CHEBI:29034"/>
    </ligand>
</feature>
<comment type="catalytic activity">
    <reaction evidence="7">
        <text>4-imidazolone-5-propanoate + H2O = N-formimidoyl-L-glutamate</text>
        <dbReference type="Rhea" id="RHEA:23660"/>
        <dbReference type="ChEBI" id="CHEBI:15377"/>
        <dbReference type="ChEBI" id="CHEBI:58928"/>
        <dbReference type="ChEBI" id="CHEBI:77893"/>
        <dbReference type="EC" id="3.5.2.7"/>
    </reaction>
</comment>
<feature type="binding site" evidence="7">
    <location>
        <position position="69"/>
    </location>
    <ligand>
        <name>Zn(2+)</name>
        <dbReference type="ChEBI" id="CHEBI:29105"/>
    </ligand>
</feature>
<dbReference type="AlphaFoldDB" id="A0A2N7W5H2"/>
<dbReference type="InterPro" id="IPR011059">
    <property type="entry name" value="Metal-dep_hydrolase_composite"/>
</dbReference>
<dbReference type="EMBL" id="PNYB01000009">
    <property type="protein sequence ID" value="PMS24642.1"/>
    <property type="molecule type" value="Genomic_DNA"/>
</dbReference>
<dbReference type="RefSeq" id="WP_102610157.1">
    <property type="nucleotide sequence ID" value="NZ_CADIKD010000003.1"/>
</dbReference>
<evidence type="ECO:0000256" key="4">
    <source>
        <dbReference type="ARBA" id="ARBA00022808"/>
    </source>
</evidence>
<comment type="cofactor">
    <cofactor evidence="7">
        <name>Zn(2+)</name>
        <dbReference type="ChEBI" id="CHEBI:29105"/>
    </cofactor>
    <cofactor evidence="7">
        <name>Fe(3+)</name>
        <dbReference type="ChEBI" id="CHEBI:29034"/>
    </cofactor>
    <text evidence="7">Binds 1 zinc or iron ion per subunit.</text>
</comment>
<evidence type="ECO:0000256" key="2">
    <source>
        <dbReference type="ARBA" id="ARBA00022723"/>
    </source>
</evidence>
<dbReference type="GO" id="GO:0019557">
    <property type="term" value="P:L-histidine catabolic process to glutamate and formate"/>
    <property type="evidence" value="ECO:0007669"/>
    <property type="project" value="UniProtKB-UniPathway"/>
</dbReference>
<keyword evidence="4 7" id="KW-0369">Histidine metabolism</keyword>
<dbReference type="InterPro" id="IPR006680">
    <property type="entry name" value="Amidohydro-rel"/>
</dbReference>
<dbReference type="HAMAP" id="MF_00372">
    <property type="entry name" value="HutI"/>
    <property type="match status" value="1"/>
</dbReference>
<dbReference type="GO" id="GO:0019556">
    <property type="term" value="P:L-histidine catabolic process to glutamate and formamide"/>
    <property type="evidence" value="ECO:0007669"/>
    <property type="project" value="UniProtKB-UniRule"/>
</dbReference>
<accession>A0A2N7W5H2</accession>
<dbReference type="UniPathway" id="UPA00379">
    <property type="reaction ID" value="UER00551"/>
</dbReference>
<evidence type="ECO:0000313" key="10">
    <source>
        <dbReference type="Proteomes" id="UP000235347"/>
    </source>
</evidence>
<feature type="binding site" evidence="7">
    <location>
        <position position="237"/>
    </location>
    <ligand>
        <name>Zn(2+)</name>
        <dbReference type="ChEBI" id="CHEBI:29105"/>
    </ligand>
</feature>
<comment type="caution">
    <text evidence="9">The sequence shown here is derived from an EMBL/GenBank/DDBJ whole genome shotgun (WGS) entry which is preliminary data.</text>
</comment>
<dbReference type="CDD" id="cd01296">
    <property type="entry name" value="Imidazolone-5PH"/>
    <property type="match status" value="1"/>
</dbReference>
<dbReference type="InterPro" id="IPR005920">
    <property type="entry name" value="HutI"/>
</dbReference>
<evidence type="ECO:0000256" key="1">
    <source>
        <dbReference type="ARBA" id="ARBA00012864"/>
    </source>
</evidence>
<feature type="binding site" evidence="7">
    <location>
        <position position="139"/>
    </location>
    <ligand>
        <name>N-formimidoyl-L-glutamate</name>
        <dbReference type="ChEBI" id="CHEBI:58928"/>
    </ligand>
</feature>
<keyword evidence="6 7" id="KW-0408">Iron</keyword>
<feature type="binding site" evidence="7">
    <location>
        <position position="237"/>
    </location>
    <ligand>
        <name>Fe(3+)</name>
        <dbReference type="ChEBI" id="CHEBI:29034"/>
    </ligand>
</feature>
<evidence type="ECO:0000256" key="3">
    <source>
        <dbReference type="ARBA" id="ARBA00022801"/>
    </source>
</evidence>
<evidence type="ECO:0000256" key="7">
    <source>
        <dbReference type="HAMAP-Rule" id="MF_00372"/>
    </source>
</evidence>
<reference evidence="9 10" key="1">
    <citation type="submission" date="2018-01" db="EMBL/GenBank/DDBJ databases">
        <title>Whole genome analyses suggest that Burkholderia sensu lato contains two further novel genera in the rhizoxinica-symbiotica group Mycetohabitans gen. nov., and Trinickia gen. nov.: implications for the evolution of diazotrophy and nodulation in the Burkholderiaceae.</title>
        <authorList>
            <person name="Estrada-de los Santos P."/>
            <person name="Palmer M."/>
            <person name="Chavez-Ramirez B."/>
            <person name="Beukes C."/>
            <person name="Steenkamp E.T."/>
            <person name="Hirsch A.M."/>
            <person name="Manyaka P."/>
            <person name="Maluk M."/>
            <person name="Lafos M."/>
            <person name="Crook M."/>
            <person name="Gross E."/>
            <person name="Simon M.F."/>
            <person name="Bueno dos Reis Junior F."/>
            <person name="Poole P.S."/>
            <person name="Venter S.N."/>
            <person name="James E.K."/>
        </authorList>
    </citation>
    <scope>NUCLEOTIDE SEQUENCE [LARGE SCALE GENOMIC DNA]</scope>
    <source>
        <strain evidence="9 10">GP25-8</strain>
    </source>
</reference>
<dbReference type="InterPro" id="IPR032466">
    <property type="entry name" value="Metal_Hydrolase"/>
</dbReference>
<comment type="function">
    <text evidence="7">Catalyzes the hydrolytic cleavage of the carbon-nitrogen bond in imidazolone-5-propanoate to yield N-formimidoyl-L-glutamate. It is the third step in the universal histidine degradation pathway.</text>
</comment>
<feature type="binding site" evidence="7">
    <location>
        <position position="240"/>
    </location>
    <ligand>
        <name>4-imidazolone-5-propanoate</name>
        <dbReference type="ChEBI" id="CHEBI:77893"/>
    </ligand>
</feature>
<keyword evidence="5 7" id="KW-0862">Zinc</keyword>
<name>A0A2N7W5H2_9BURK</name>
<protein>
    <recommendedName>
        <fullName evidence="1 7">Imidazolonepropionase</fullName>
        <ecNumber evidence="1 7">3.5.2.7</ecNumber>
    </recommendedName>
    <alternativeName>
        <fullName evidence="7">Imidazolone-5-propionate hydrolase</fullName>
    </alternativeName>
</protein>
<feature type="binding site" evidence="7">
    <location>
        <position position="76"/>
    </location>
    <ligand>
        <name>4-imidazolone-5-propanoate</name>
        <dbReference type="ChEBI" id="CHEBI:77893"/>
    </ligand>
</feature>
<dbReference type="NCBIfam" id="TIGR01224">
    <property type="entry name" value="hutI"/>
    <property type="match status" value="1"/>
</dbReference>
<keyword evidence="3 7" id="KW-0378">Hydrolase</keyword>
<keyword evidence="10" id="KW-1185">Reference proteome</keyword>
<feature type="binding site" evidence="7">
    <location>
        <position position="69"/>
    </location>
    <ligand>
        <name>Fe(3+)</name>
        <dbReference type="ChEBI" id="CHEBI:29034"/>
    </ligand>
</feature>
<gene>
    <name evidence="7" type="primary">hutI</name>
    <name evidence="9" type="ORF">C0Z19_12545</name>
</gene>
<dbReference type="SUPFAM" id="SSF51556">
    <property type="entry name" value="Metallo-dependent hydrolases"/>
    <property type="match status" value="1"/>
</dbReference>
<dbReference type="GO" id="GO:0050480">
    <property type="term" value="F:imidazolonepropionase activity"/>
    <property type="evidence" value="ECO:0007669"/>
    <property type="project" value="UniProtKB-UniRule"/>
</dbReference>
<evidence type="ECO:0000259" key="8">
    <source>
        <dbReference type="Pfam" id="PF01979"/>
    </source>
</evidence>
<organism evidence="9 10">
    <name type="scientific">Trinickia soli</name>
    <dbReference type="NCBI Taxonomy" id="380675"/>
    <lineage>
        <taxon>Bacteria</taxon>
        <taxon>Pseudomonadati</taxon>
        <taxon>Pseudomonadota</taxon>
        <taxon>Betaproteobacteria</taxon>
        <taxon>Burkholderiales</taxon>
        <taxon>Burkholderiaceae</taxon>
        <taxon>Trinickia</taxon>
    </lineage>
</organism>
<feature type="binding site" evidence="7">
    <location>
        <position position="139"/>
    </location>
    <ligand>
        <name>4-imidazolone-5-propanoate</name>
        <dbReference type="ChEBI" id="CHEBI:77893"/>
    </ligand>
</feature>
<feature type="binding site" evidence="7">
    <location>
        <position position="67"/>
    </location>
    <ligand>
        <name>Fe(3+)</name>
        <dbReference type="ChEBI" id="CHEBI:29034"/>
    </ligand>
</feature>
<comment type="similarity">
    <text evidence="7">Belongs to the metallo-dependent hydrolases superfamily. HutI family.</text>
</comment>
<dbReference type="GO" id="GO:0008270">
    <property type="term" value="F:zinc ion binding"/>
    <property type="evidence" value="ECO:0007669"/>
    <property type="project" value="UniProtKB-UniRule"/>
</dbReference>
<evidence type="ECO:0000256" key="5">
    <source>
        <dbReference type="ARBA" id="ARBA00022833"/>
    </source>
</evidence>
<dbReference type="PANTHER" id="PTHR42752">
    <property type="entry name" value="IMIDAZOLONEPROPIONASE"/>
    <property type="match status" value="1"/>
</dbReference>
<keyword evidence="2 7" id="KW-0479">Metal-binding</keyword>
<dbReference type="Pfam" id="PF01979">
    <property type="entry name" value="Amidohydro_1"/>
    <property type="match status" value="1"/>
</dbReference>
<evidence type="ECO:0000256" key="6">
    <source>
        <dbReference type="ARBA" id="ARBA00023004"/>
    </source>
</evidence>
<dbReference type="Gene3D" id="2.30.40.10">
    <property type="entry name" value="Urease, subunit C, domain 1"/>
    <property type="match status" value="1"/>
</dbReference>
<evidence type="ECO:0000313" key="9">
    <source>
        <dbReference type="EMBL" id="PMS24642.1"/>
    </source>
</evidence>
<dbReference type="Gene3D" id="3.20.20.140">
    <property type="entry name" value="Metal-dependent hydrolases"/>
    <property type="match status" value="1"/>
</dbReference>
<dbReference type="FunFam" id="3.20.20.140:FF:000007">
    <property type="entry name" value="Imidazolonepropionase"/>
    <property type="match status" value="1"/>
</dbReference>
<dbReference type="SUPFAM" id="SSF51338">
    <property type="entry name" value="Composite domain of metallo-dependent hydrolases"/>
    <property type="match status" value="1"/>
</dbReference>
<feature type="binding site" evidence="7">
    <location>
        <position position="172"/>
    </location>
    <ligand>
        <name>4-imidazolone-5-propanoate</name>
        <dbReference type="ChEBI" id="CHEBI:77893"/>
    </ligand>
</feature>
<feature type="binding site" evidence="7">
    <location>
        <position position="317"/>
    </location>
    <ligand>
        <name>4-imidazolone-5-propanoate</name>
        <dbReference type="ChEBI" id="CHEBI:77893"/>
    </ligand>
</feature>
<feature type="binding site" evidence="7">
    <location>
        <position position="314"/>
    </location>
    <ligand>
        <name>N-formimidoyl-L-glutamate</name>
        <dbReference type="ChEBI" id="CHEBI:58928"/>
    </ligand>
</feature>
<sequence>MSDLVWQHMNLCPGGDPGTVISDAALAVRDGRIMWLGAASDLPREFAAWPREDLGGAWVTPSLVDCHTHLVFGGHRADEFALRLAGASYEEIARRGGGIVSTVKATRAADENALFEAAAARLEPLLTEGVGAIEIKSGYGLELATERKMLRVARALGRRYPVSVYTTFLGAHALPPEYAGRADAYIDEVCNRMLPALADEGLVDAVDVFCERIGFTLAQSERVFEAAARHGLSVKMHAEQLSLSGGAALSARYRALSADHLEFLDEAGVQAMKEAGTVAVLLPGAYYFIRETQLPPIELLRRYEVPIALATDCNPGTSPAVSLLAMLNLGCTLFRLTVPEVLQGVTRHAARALGRSEHHGELAPGRQADFVAWSVTTLAELAYWIGRPLAARVVRAGATVYRAGERQWTGHAGGQPTSFEGA</sequence>
<proteinExistence type="inferred from homology"/>
<dbReference type="GO" id="GO:0005506">
    <property type="term" value="F:iron ion binding"/>
    <property type="evidence" value="ECO:0007669"/>
    <property type="project" value="UniProtKB-UniRule"/>
</dbReference>
<feature type="binding site" evidence="7">
    <location>
        <position position="67"/>
    </location>
    <ligand>
        <name>Zn(2+)</name>
        <dbReference type="ChEBI" id="CHEBI:29105"/>
    </ligand>
</feature>
<feature type="domain" description="Amidohydrolase-related" evidence="8">
    <location>
        <begin position="58"/>
        <end position="384"/>
    </location>
</feature>
<feature type="binding site" evidence="7">
    <location>
        <position position="312"/>
    </location>
    <ligand>
        <name>Zn(2+)</name>
        <dbReference type="ChEBI" id="CHEBI:29105"/>
    </ligand>
</feature>